<comment type="caution">
    <text evidence="2">The sequence shown here is derived from an EMBL/GenBank/DDBJ whole genome shotgun (WGS) entry which is preliminary data.</text>
</comment>
<keyword evidence="3" id="KW-1185">Reference proteome</keyword>
<sequence length="70" mass="7299">MKSLLKFGSVLLVFGCVFSIILTAVIRGHAVPPDATPKMQTTPSDSAMVASSAVSNQANPKPIAAENNEK</sequence>
<dbReference type="EMBL" id="JAGSPJ010000008">
    <property type="protein sequence ID" value="MBR7801790.1"/>
    <property type="molecule type" value="Genomic_DNA"/>
</dbReference>
<protein>
    <submittedName>
        <fullName evidence="2">Uncharacterized protein</fullName>
    </submittedName>
</protein>
<name>A0A941E3Q8_9BURK</name>
<evidence type="ECO:0000313" key="2">
    <source>
        <dbReference type="EMBL" id="MBR7801790.1"/>
    </source>
</evidence>
<dbReference type="AlphaFoldDB" id="A0A941E3Q8"/>
<gene>
    <name evidence="2" type="ORF">KDM90_17390</name>
</gene>
<feature type="compositionally biased region" description="Low complexity" evidence="1">
    <location>
        <begin position="44"/>
        <end position="55"/>
    </location>
</feature>
<dbReference type="Proteomes" id="UP000678545">
    <property type="component" value="Unassembled WGS sequence"/>
</dbReference>
<reference evidence="2" key="1">
    <citation type="submission" date="2021-04" db="EMBL/GenBank/DDBJ databases">
        <title>novel species isolated from subtropical streams in China.</title>
        <authorList>
            <person name="Lu H."/>
        </authorList>
    </citation>
    <scope>NUCLEOTIDE SEQUENCE</scope>
    <source>
        <strain evidence="2">FT137W</strain>
    </source>
</reference>
<feature type="region of interest" description="Disordered" evidence="1">
    <location>
        <begin position="32"/>
        <end position="70"/>
    </location>
</feature>
<organism evidence="2 3">
    <name type="scientific">Undibacterium fentianense</name>
    <dbReference type="NCBI Taxonomy" id="2828728"/>
    <lineage>
        <taxon>Bacteria</taxon>
        <taxon>Pseudomonadati</taxon>
        <taxon>Pseudomonadota</taxon>
        <taxon>Betaproteobacteria</taxon>
        <taxon>Burkholderiales</taxon>
        <taxon>Oxalobacteraceae</taxon>
        <taxon>Undibacterium</taxon>
    </lineage>
</organism>
<proteinExistence type="predicted"/>
<accession>A0A941E3Q8</accession>
<evidence type="ECO:0000256" key="1">
    <source>
        <dbReference type="SAM" id="MobiDB-lite"/>
    </source>
</evidence>
<evidence type="ECO:0000313" key="3">
    <source>
        <dbReference type="Proteomes" id="UP000678545"/>
    </source>
</evidence>
<dbReference type="RefSeq" id="WP_212676887.1">
    <property type="nucleotide sequence ID" value="NZ_JAGSPJ010000008.1"/>
</dbReference>